<protein>
    <submittedName>
        <fullName evidence="2">Uncharacterized protein</fullName>
    </submittedName>
</protein>
<organism evidence="2 3">
    <name type="scientific">Pongo abelii</name>
    <name type="common">Sumatran orangutan</name>
    <name type="synonym">Pongo pygmaeus abelii</name>
    <dbReference type="NCBI Taxonomy" id="9601"/>
    <lineage>
        <taxon>Eukaryota</taxon>
        <taxon>Metazoa</taxon>
        <taxon>Chordata</taxon>
        <taxon>Craniata</taxon>
        <taxon>Vertebrata</taxon>
        <taxon>Euteleostomi</taxon>
        <taxon>Mammalia</taxon>
        <taxon>Eutheria</taxon>
        <taxon>Euarchontoglires</taxon>
        <taxon>Primates</taxon>
        <taxon>Haplorrhini</taxon>
        <taxon>Catarrhini</taxon>
        <taxon>Hominidae</taxon>
        <taxon>Pongo</taxon>
    </lineage>
</organism>
<reference evidence="2" key="2">
    <citation type="submission" date="2025-09" db="UniProtKB">
        <authorList>
            <consortium name="Ensembl"/>
        </authorList>
    </citation>
    <scope>IDENTIFICATION</scope>
</reference>
<evidence type="ECO:0000313" key="3">
    <source>
        <dbReference type="Proteomes" id="UP000001595"/>
    </source>
</evidence>
<dbReference type="Proteomes" id="UP000001595">
    <property type="component" value="Unplaced"/>
</dbReference>
<dbReference type="AlphaFoldDB" id="A0A8I5TXF7"/>
<dbReference type="OMA" id="PPPWWEV"/>
<evidence type="ECO:0000313" key="2">
    <source>
        <dbReference type="Ensembl" id="ENSPPYP00000037095.1"/>
    </source>
</evidence>
<evidence type="ECO:0000256" key="1">
    <source>
        <dbReference type="SAM" id="MobiDB-lite"/>
    </source>
</evidence>
<reference evidence="2" key="1">
    <citation type="submission" date="2025-08" db="UniProtKB">
        <authorList>
            <consortium name="Ensembl"/>
        </authorList>
    </citation>
    <scope>IDENTIFICATION</scope>
</reference>
<keyword evidence="3" id="KW-1185">Reference proteome</keyword>
<dbReference type="AntiFam" id="ANF00022">
    <property type="entry name" value="Long non-coding RNA"/>
</dbReference>
<proteinExistence type="predicted"/>
<feature type="region of interest" description="Disordered" evidence="1">
    <location>
        <begin position="142"/>
        <end position="173"/>
    </location>
</feature>
<dbReference type="PANTHER" id="PTHR37553:SF8">
    <property type="entry name" value="DUF4705 DOMAIN-CONTAINING PROTEIN"/>
    <property type="match status" value="1"/>
</dbReference>
<dbReference type="Ensembl" id="ENSPPYT00000039888.1">
    <property type="protein sequence ID" value="ENSPPYP00000037095.1"/>
    <property type="gene ID" value="ENSPPYG00000039012.1"/>
</dbReference>
<accession>A0A8I5TXF7</accession>
<dbReference type="GeneTree" id="ENSGT00910000146668"/>
<dbReference type="PANTHER" id="PTHR37553">
    <property type="entry name" value="DUF4705 DOMAIN-CONTAINING PROTEIN"/>
    <property type="match status" value="1"/>
</dbReference>
<sequence>MPWWPLQAQLLHPSTFSRPRTFSSLPFQAQLVPSVSIYRLNLCLTAHFPSPACASPQPPRPSSCLSAASTGPTPTSMASLGQTYASQWPFWPSFCLLAASPDPELPQVGLSRPSSSSWWPLQAQTVVKSAFQGQLLLPGRLCRPRSSSSRPPQAQLQPLGGLSGCKSSSSQPLQTQLLLPPSGLFQPSPAHASWRPSQAPLLTFGGLCRPEFDLQSASPGPASCLPKACTGPASASQQTIHAQLALASLRPPQSKAPASQPLQQAQLPPASGLFRPMGLIPHNGLSRPSFSLPAASAGPEPPQVGLSRPTCSLPASSLCPVLPPGCVSRPDSGLPTTLWTQLPPSSRWPW</sequence>
<name>A0A8I5TXF7_PONAB</name>